<dbReference type="PANTHER" id="PTHR44229">
    <property type="entry name" value="15-HYDROXYPROSTAGLANDIN DEHYDROGENASE [NAD(+)]"/>
    <property type="match status" value="1"/>
</dbReference>
<dbReference type="GeneID" id="101861777"/>
<comment type="catalytic activity">
    <reaction evidence="15">
        <text>resolvin D2 + NAD(+) = 7-oxoresolvin D2 + NADH + H(+)</text>
        <dbReference type="Rhea" id="RHEA:53584"/>
        <dbReference type="ChEBI" id="CHEBI:15378"/>
        <dbReference type="ChEBI" id="CHEBI:57540"/>
        <dbReference type="ChEBI" id="CHEBI:57945"/>
        <dbReference type="ChEBI" id="CHEBI:133367"/>
        <dbReference type="ChEBI" id="CHEBI:137497"/>
    </reaction>
    <physiologicalReaction direction="left-to-right" evidence="15">
        <dbReference type="Rhea" id="RHEA:53585"/>
    </physiologicalReaction>
</comment>
<evidence type="ECO:0000256" key="3">
    <source>
        <dbReference type="ARBA" id="ARBA00038968"/>
    </source>
</evidence>
<evidence type="ECO:0000313" key="23">
    <source>
        <dbReference type="RefSeq" id="XP_005111107.1"/>
    </source>
</evidence>
<keyword evidence="22" id="KW-1185">Reference proteome</keyword>
<evidence type="ECO:0000256" key="6">
    <source>
        <dbReference type="ARBA" id="ARBA00041812"/>
    </source>
</evidence>
<evidence type="ECO:0000256" key="5">
    <source>
        <dbReference type="ARBA" id="ARBA00040276"/>
    </source>
</evidence>
<reference evidence="23" key="1">
    <citation type="submission" date="2025-08" db="UniProtKB">
        <authorList>
            <consortium name="RefSeq"/>
        </authorList>
    </citation>
    <scope>IDENTIFICATION</scope>
</reference>
<evidence type="ECO:0000256" key="13">
    <source>
        <dbReference type="ARBA" id="ARBA00048144"/>
    </source>
</evidence>
<evidence type="ECO:0000256" key="11">
    <source>
        <dbReference type="ARBA" id="ARBA00048008"/>
    </source>
</evidence>
<evidence type="ECO:0000256" key="4">
    <source>
        <dbReference type="ARBA" id="ARBA00039060"/>
    </source>
</evidence>
<gene>
    <name evidence="23" type="primary">LOC101861777</name>
</gene>
<dbReference type="Proteomes" id="UP000694888">
    <property type="component" value="Unplaced"/>
</dbReference>
<evidence type="ECO:0000313" key="22">
    <source>
        <dbReference type="Proteomes" id="UP000694888"/>
    </source>
</evidence>
<evidence type="ECO:0000256" key="16">
    <source>
        <dbReference type="ARBA" id="ARBA00048535"/>
    </source>
</evidence>
<evidence type="ECO:0000256" key="14">
    <source>
        <dbReference type="ARBA" id="ARBA00048170"/>
    </source>
</evidence>
<comment type="catalytic activity">
    <reaction evidence="16">
        <text>lipoxin A4 + NAD(+) = 15-oxo-(5S,6R)-dihydroxy-(7E,9E,11Z,13E)-eicosatetraenoate + NADH + H(+)</text>
        <dbReference type="Rhea" id="RHEA:41572"/>
        <dbReference type="ChEBI" id="CHEBI:15378"/>
        <dbReference type="ChEBI" id="CHEBI:57540"/>
        <dbReference type="ChEBI" id="CHEBI:57945"/>
        <dbReference type="ChEBI" id="CHEBI:67026"/>
        <dbReference type="ChEBI" id="CHEBI:78311"/>
    </reaction>
    <physiologicalReaction direction="left-to-right" evidence="16">
        <dbReference type="Rhea" id="RHEA:41573"/>
    </physiologicalReaction>
</comment>
<evidence type="ECO:0000256" key="17">
    <source>
        <dbReference type="ARBA" id="ARBA00048611"/>
    </source>
</evidence>
<dbReference type="SUPFAM" id="SSF51735">
    <property type="entry name" value="NAD(P)-binding Rossmann-fold domains"/>
    <property type="match status" value="1"/>
</dbReference>
<evidence type="ECO:0000256" key="9">
    <source>
        <dbReference type="ARBA" id="ARBA00047325"/>
    </source>
</evidence>
<evidence type="ECO:0000256" key="12">
    <source>
        <dbReference type="ARBA" id="ARBA00048140"/>
    </source>
</evidence>
<dbReference type="EC" id="1.1.1.141" evidence="3"/>
<dbReference type="InterPro" id="IPR002347">
    <property type="entry name" value="SDR_fam"/>
</dbReference>
<comment type="catalytic activity">
    <reaction evidence="10">
        <text>resolvin D1 + NAD(+) = 8-oxoresolvin D1 + NADH + H(+)</text>
        <dbReference type="Rhea" id="RHEA:50124"/>
        <dbReference type="ChEBI" id="CHEBI:15378"/>
        <dbReference type="ChEBI" id="CHEBI:57540"/>
        <dbReference type="ChEBI" id="CHEBI:57945"/>
        <dbReference type="ChEBI" id="CHEBI:132079"/>
        <dbReference type="ChEBI" id="CHEBI:132080"/>
    </reaction>
    <physiologicalReaction direction="left-to-right" evidence="10">
        <dbReference type="Rhea" id="RHEA:50125"/>
    </physiologicalReaction>
</comment>
<evidence type="ECO:0000256" key="7">
    <source>
        <dbReference type="ARBA" id="ARBA00042026"/>
    </source>
</evidence>
<comment type="catalytic activity">
    <reaction evidence="11">
        <text>14-hydroxy-(4Z,7Z,10Z,12E,16Z,19Z)-docosahexaenoate + NAD(+) = 14-oxo-(4Z,7Z,10Z,12E,16Z,19Z)-docosahexaenoate + NADH + H(+)</text>
        <dbReference type="Rhea" id="RHEA:48952"/>
        <dbReference type="ChEBI" id="CHEBI:15378"/>
        <dbReference type="ChEBI" id="CHEBI:57540"/>
        <dbReference type="ChEBI" id="CHEBI:57945"/>
        <dbReference type="ChEBI" id="CHEBI:90866"/>
        <dbReference type="ChEBI" id="CHEBI:90867"/>
    </reaction>
    <physiologicalReaction direction="left-to-right" evidence="11">
        <dbReference type="Rhea" id="RHEA:48953"/>
    </physiologicalReaction>
</comment>
<evidence type="ECO:0000256" key="10">
    <source>
        <dbReference type="ARBA" id="ARBA00047672"/>
    </source>
</evidence>
<dbReference type="PANTHER" id="PTHR44229:SF4">
    <property type="entry name" value="15-HYDROXYPROSTAGLANDIN DEHYDROGENASE [NAD(+)]"/>
    <property type="match status" value="1"/>
</dbReference>
<evidence type="ECO:0000256" key="19">
    <source>
        <dbReference type="ARBA" id="ARBA00048921"/>
    </source>
</evidence>
<evidence type="ECO:0000256" key="18">
    <source>
        <dbReference type="ARBA" id="ARBA00048739"/>
    </source>
</evidence>
<evidence type="ECO:0000256" key="1">
    <source>
        <dbReference type="ARBA" id="ARBA00006484"/>
    </source>
</evidence>
<dbReference type="RefSeq" id="XP_005111107.1">
    <property type="nucleotide sequence ID" value="XM_005111050.3"/>
</dbReference>
<accession>A0ABM0K878</accession>
<evidence type="ECO:0000256" key="8">
    <source>
        <dbReference type="ARBA" id="ARBA00045705"/>
    </source>
</evidence>
<dbReference type="InterPro" id="IPR036291">
    <property type="entry name" value="NAD(P)-bd_dom_sf"/>
</dbReference>
<dbReference type="Pfam" id="PF13561">
    <property type="entry name" value="adh_short_C2"/>
    <property type="match status" value="1"/>
</dbReference>
<comment type="catalytic activity">
    <reaction evidence="19">
        <text>resolvin D2 + NAD(+) = 16-oxoresolvin D2 + NADH + H(+)</text>
        <dbReference type="Rhea" id="RHEA:53588"/>
        <dbReference type="ChEBI" id="CHEBI:15378"/>
        <dbReference type="ChEBI" id="CHEBI:57540"/>
        <dbReference type="ChEBI" id="CHEBI:57945"/>
        <dbReference type="ChEBI" id="CHEBI:133367"/>
        <dbReference type="ChEBI" id="CHEBI:137498"/>
    </reaction>
    <physiologicalReaction direction="left-to-right" evidence="19">
        <dbReference type="Rhea" id="RHEA:53589"/>
    </physiologicalReaction>
</comment>
<comment type="catalytic activity">
    <reaction evidence="18">
        <text>prostaglandin E2 + NAD(+) = 15-oxoprostaglandin E2 + NADH + H(+)</text>
        <dbReference type="Rhea" id="RHEA:11876"/>
        <dbReference type="ChEBI" id="CHEBI:15378"/>
        <dbReference type="ChEBI" id="CHEBI:57400"/>
        <dbReference type="ChEBI" id="CHEBI:57540"/>
        <dbReference type="ChEBI" id="CHEBI:57945"/>
        <dbReference type="ChEBI" id="CHEBI:606564"/>
        <dbReference type="EC" id="1.1.1.141"/>
    </reaction>
    <physiologicalReaction direction="left-to-right" evidence="18">
        <dbReference type="Rhea" id="RHEA:11877"/>
    </physiologicalReaction>
</comment>
<comment type="catalytic activity">
    <reaction evidence="14">
        <text>resolvin D1 + NAD(+) = 17-oxoresolvin D1 + NADH + H(+)</text>
        <dbReference type="Rhea" id="RHEA:50128"/>
        <dbReference type="ChEBI" id="CHEBI:15378"/>
        <dbReference type="ChEBI" id="CHEBI:57540"/>
        <dbReference type="ChEBI" id="CHEBI:57945"/>
        <dbReference type="ChEBI" id="CHEBI:132079"/>
        <dbReference type="ChEBI" id="CHEBI:132081"/>
    </reaction>
    <physiologicalReaction direction="left-to-right" evidence="14">
        <dbReference type="Rhea" id="RHEA:50129"/>
    </physiologicalReaction>
</comment>
<comment type="function">
    <text evidence="8">Catalyzes the NAD-dependent dehydrogenation (oxidation) of a broad array of hydroxylated polyunsaturated fatty acids (mainly eicosanoids and docosanoids, including prostaglandins, lipoxins and resolvins), yielding their corresponding keto (oxo) metabolites. Decreases the levels of the pro-proliferative prostaglandins such as prostaglandin E2 (whose activity is increased in cancer because of an increase in the expression of cyclooxygenase 2) and generates oxo-fatty acid products that can profoundly influence cell function by abrogating pro-inflammatory cytokine expression. Converts resolvins E1, D1 and D2 to their oxo products, which represents a mode of resolvin inactivation. Resolvin E1 plays important roles during the resolution phase of acute inflammation, while resolvins D1 and D2 have a unique role in obesity-induced adipose inflammation.</text>
</comment>
<evidence type="ECO:0000256" key="20">
    <source>
        <dbReference type="ARBA" id="ARBA00049151"/>
    </source>
</evidence>
<dbReference type="Gene3D" id="3.40.50.720">
    <property type="entry name" value="NAD(P)-binding Rossmann-like Domain"/>
    <property type="match status" value="1"/>
</dbReference>
<name>A0ABM0K878_APLCA</name>
<comment type="catalytic activity">
    <reaction evidence="9">
        <text>prostaglandin E1 + NAD(+) = 15-oxoprostaglandin E1 + NADH + H(+)</text>
        <dbReference type="Rhea" id="RHEA:16477"/>
        <dbReference type="ChEBI" id="CHEBI:15378"/>
        <dbReference type="ChEBI" id="CHEBI:57397"/>
        <dbReference type="ChEBI" id="CHEBI:57401"/>
        <dbReference type="ChEBI" id="CHEBI:57540"/>
        <dbReference type="ChEBI" id="CHEBI:57945"/>
    </reaction>
    <physiologicalReaction direction="left-to-right" evidence="9">
        <dbReference type="Rhea" id="RHEA:16478"/>
    </physiologicalReaction>
</comment>
<comment type="catalytic activity">
    <reaction evidence="13">
        <text>(11R)-hydroxy-(5Z,8Z,12E,14Z)-eicosatetraenoate + NAD(+) = 11-oxo-(5Z,8Z,12E,14Z)-eicosatetraenoate + NADH + H(+)</text>
        <dbReference type="Rhea" id="RHEA:48640"/>
        <dbReference type="ChEBI" id="CHEBI:15378"/>
        <dbReference type="ChEBI" id="CHEBI:57540"/>
        <dbReference type="ChEBI" id="CHEBI:57945"/>
        <dbReference type="ChEBI" id="CHEBI:78836"/>
        <dbReference type="ChEBI" id="CHEBI:90697"/>
    </reaction>
    <physiologicalReaction direction="left-to-right" evidence="13">
        <dbReference type="Rhea" id="RHEA:48641"/>
    </physiologicalReaction>
</comment>
<sequence>MQPHATPVYSATKHGVRAYMTSVCQDPTRPDQGIEYAMIAPDAVDTPMVRSLDNNRIFYWDELKDLVLGRLIKPQTIGEALLQLLRCDVINGAILHVDNQGKTFRHMECVNDGVTFDPSKVFSTSYVFDQE</sequence>
<protein>
    <recommendedName>
        <fullName evidence="5">15-hydroxyprostaglandin dehydrogenase [NAD(+)]</fullName>
        <ecNumber evidence="3">1.1.1.141</ecNumber>
        <ecNumber evidence="4">1.1.1.232</ecNumber>
    </recommendedName>
    <alternativeName>
        <fullName evidence="7">Eicosanoid/docosanoid dehydrogenase [NAD(+)]</fullName>
    </alternativeName>
    <alternativeName>
        <fullName evidence="6">Prostaglandin dehydrogenase 1</fullName>
    </alternativeName>
</protein>
<comment type="catalytic activity">
    <reaction evidence="20">
        <text>(15S)-hydroxy-(5Z,8Z,11Z,13E)-eicosatetraenoate + NAD(+) = 15-oxo-(5Z,8Z,11Z,13E)-eicosatetraenoate + NADH + H(+)</text>
        <dbReference type="Rhea" id="RHEA:23260"/>
        <dbReference type="ChEBI" id="CHEBI:15378"/>
        <dbReference type="ChEBI" id="CHEBI:57409"/>
        <dbReference type="ChEBI" id="CHEBI:57410"/>
        <dbReference type="ChEBI" id="CHEBI:57540"/>
        <dbReference type="ChEBI" id="CHEBI:57945"/>
        <dbReference type="EC" id="1.1.1.232"/>
    </reaction>
    <physiologicalReaction direction="left-to-right" evidence="20">
        <dbReference type="Rhea" id="RHEA:23261"/>
    </physiologicalReaction>
</comment>
<comment type="catalytic activity">
    <reaction evidence="17">
        <text>prostaglandin A1 + NAD(+) = 15-oxo-prostaglandin A1 + NADH + H(+)</text>
        <dbReference type="Rhea" id="RHEA:41263"/>
        <dbReference type="ChEBI" id="CHEBI:15378"/>
        <dbReference type="ChEBI" id="CHEBI:57398"/>
        <dbReference type="ChEBI" id="CHEBI:57540"/>
        <dbReference type="ChEBI" id="CHEBI:57945"/>
        <dbReference type="ChEBI" id="CHEBI:85072"/>
    </reaction>
    <physiologicalReaction direction="left-to-right" evidence="17">
        <dbReference type="Rhea" id="RHEA:41264"/>
    </physiologicalReaction>
</comment>
<keyword evidence="2" id="KW-0560">Oxidoreductase</keyword>
<organism evidence="22 23">
    <name type="scientific">Aplysia californica</name>
    <name type="common">California sea hare</name>
    <dbReference type="NCBI Taxonomy" id="6500"/>
    <lineage>
        <taxon>Eukaryota</taxon>
        <taxon>Metazoa</taxon>
        <taxon>Spiralia</taxon>
        <taxon>Lophotrochozoa</taxon>
        <taxon>Mollusca</taxon>
        <taxon>Gastropoda</taxon>
        <taxon>Heterobranchia</taxon>
        <taxon>Euthyneura</taxon>
        <taxon>Tectipleura</taxon>
        <taxon>Aplysiida</taxon>
        <taxon>Aplysioidea</taxon>
        <taxon>Aplysiidae</taxon>
        <taxon>Aplysia</taxon>
    </lineage>
</organism>
<evidence type="ECO:0000256" key="21">
    <source>
        <dbReference type="ARBA" id="ARBA00049188"/>
    </source>
</evidence>
<evidence type="ECO:0000256" key="15">
    <source>
        <dbReference type="ARBA" id="ARBA00048393"/>
    </source>
</evidence>
<proteinExistence type="inferred from homology"/>
<comment type="catalytic activity">
    <reaction evidence="21">
        <text>resolvin E1 + NAD(+) = 18-oxo-resolvin E1 + NADH + H(+)</text>
        <dbReference type="Rhea" id="RHEA:49244"/>
        <dbReference type="ChEBI" id="CHEBI:15378"/>
        <dbReference type="ChEBI" id="CHEBI:57540"/>
        <dbReference type="ChEBI" id="CHEBI:57945"/>
        <dbReference type="ChEBI" id="CHEBI:91000"/>
        <dbReference type="ChEBI" id="CHEBI:91001"/>
    </reaction>
    <physiologicalReaction direction="left-to-right" evidence="21">
        <dbReference type="Rhea" id="RHEA:49245"/>
    </physiologicalReaction>
</comment>
<evidence type="ECO:0000256" key="2">
    <source>
        <dbReference type="ARBA" id="ARBA00023002"/>
    </source>
</evidence>
<comment type="catalytic activity">
    <reaction evidence="12">
        <text>15-oxo-(5S,6R)-dihydroxy-(7E,9E,11Z)-eicosatrienoate + NADH + H(+) = (5S,6R,15S)-trihydroxy-(7E,9E,11Z)-eicosatrienoate + NAD(+)</text>
        <dbReference type="Rhea" id="RHEA:41596"/>
        <dbReference type="ChEBI" id="CHEBI:15378"/>
        <dbReference type="ChEBI" id="CHEBI:57540"/>
        <dbReference type="ChEBI" id="CHEBI:57945"/>
        <dbReference type="ChEBI" id="CHEBI:78325"/>
        <dbReference type="ChEBI" id="CHEBI:78329"/>
    </reaction>
    <physiologicalReaction direction="left-to-right" evidence="12">
        <dbReference type="Rhea" id="RHEA:41597"/>
    </physiologicalReaction>
</comment>
<dbReference type="EC" id="1.1.1.232" evidence="4"/>
<comment type="similarity">
    <text evidence="1">Belongs to the short-chain dehydrogenases/reductases (SDR) family.</text>
</comment>